<evidence type="ECO:0000256" key="16">
    <source>
        <dbReference type="ARBA" id="ARBA00069462"/>
    </source>
</evidence>
<evidence type="ECO:0000313" key="22">
    <source>
        <dbReference type="EnsemblMetazoa" id="XP_030853649"/>
    </source>
</evidence>
<feature type="transmembrane region" description="Helical" evidence="20">
    <location>
        <begin position="1304"/>
        <end position="1322"/>
    </location>
</feature>
<evidence type="ECO:0000256" key="11">
    <source>
        <dbReference type="ARBA" id="ARBA00022989"/>
    </source>
</evidence>
<evidence type="ECO:0000256" key="13">
    <source>
        <dbReference type="ARBA" id="ARBA00023136"/>
    </source>
</evidence>
<evidence type="ECO:0000256" key="9">
    <source>
        <dbReference type="ARBA" id="ARBA00022837"/>
    </source>
</evidence>
<keyword evidence="13 20" id="KW-0472">Membrane</keyword>
<dbReference type="GO" id="GO:0070509">
    <property type="term" value="P:calcium ion import"/>
    <property type="evidence" value="ECO:0000318"/>
    <property type="project" value="GO_Central"/>
</dbReference>
<feature type="compositionally biased region" description="Basic and acidic residues" evidence="19">
    <location>
        <begin position="2389"/>
        <end position="2402"/>
    </location>
</feature>
<evidence type="ECO:0000256" key="5">
    <source>
        <dbReference type="ARBA" id="ARBA00022673"/>
    </source>
</evidence>
<feature type="domain" description="Voltage-dependent calcium channel alpha-1 subunit IQ" evidence="21">
    <location>
        <begin position="1655"/>
        <end position="1689"/>
    </location>
</feature>
<feature type="binding site" evidence="17">
    <location>
        <position position="305"/>
    </location>
    <ligand>
        <name>Ca(2+)</name>
        <dbReference type="ChEBI" id="CHEBI:29108"/>
    </ligand>
</feature>
<feature type="transmembrane region" description="Helical" evidence="20">
    <location>
        <begin position="324"/>
        <end position="346"/>
    </location>
</feature>
<keyword evidence="2" id="KW-0813">Transport</keyword>
<accession>A0A7M7PNC3</accession>
<dbReference type="FunFam" id="1.20.120.350:FF:000013">
    <property type="entry name" value="Voltage-dependent N-type calcium channel subunit alpha"/>
    <property type="match status" value="1"/>
</dbReference>
<comment type="similarity">
    <text evidence="18">Belongs to the calcium channel alpha-1 subunit (TC 1.A.1.11) family.</text>
</comment>
<evidence type="ECO:0000256" key="4">
    <source>
        <dbReference type="ARBA" id="ARBA00022568"/>
    </source>
</evidence>
<evidence type="ECO:0000256" key="18">
    <source>
        <dbReference type="RuleBase" id="RU003808"/>
    </source>
</evidence>
<feature type="compositionally biased region" description="Low complexity" evidence="19">
    <location>
        <begin position="2073"/>
        <end position="2093"/>
    </location>
</feature>
<feature type="compositionally biased region" description="Basic and acidic residues" evidence="19">
    <location>
        <begin position="2204"/>
        <end position="2214"/>
    </location>
</feature>
<dbReference type="GO" id="GO:0046872">
    <property type="term" value="F:metal ion binding"/>
    <property type="evidence" value="ECO:0007669"/>
    <property type="project" value="UniProtKB-KW"/>
</dbReference>
<feature type="compositionally biased region" description="Acidic residues" evidence="19">
    <location>
        <begin position="1907"/>
        <end position="1917"/>
    </location>
</feature>
<evidence type="ECO:0000256" key="19">
    <source>
        <dbReference type="SAM" id="MobiDB-lite"/>
    </source>
</evidence>
<evidence type="ECO:0000256" key="12">
    <source>
        <dbReference type="ARBA" id="ARBA00023065"/>
    </source>
</evidence>
<keyword evidence="14" id="KW-0325">Glycoprotein</keyword>
<dbReference type="Pfam" id="PF08763">
    <property type="entry name" value="Ca_chan_IQ"/>
    <property type="match status" value="1"/>
</dbReference>
<feature type="transmembrane region" description="Helical" evidence="20">
    <location>
        <begin position="967"/>
        <end position="988"/>
    </location>
</feature>
<keyword evidence="5 18" id="KW-0107">Calcium channel</keyword>
<protein>
    <recommendedName>
        <fullName evidence="16">Voltage-dependent calcium channel type A subunit alpha-1</fullName>
    </recommendedName>
</protein>
<dbReference type="FunFam" id="1.10.287.70:FF:000023">
    <property type="entry name" value="Voltage-dependent R-type calcium channel subunit alpha"/>
    <property type="match status" value="1"/>
</dbReference>
<dbReference type="Gene3D" id="1.20.120.350">
    <property type="entry name" value="Voltage-gated potassium channels. Chain C"/>
    <property type="match status" value="4"/>
</dbReference>
<feature type="binding site" evidence="17">
    <location>
        <position position="705"/>
    </location>
    <ligand>
        <name>Ca(2+)</name>
        <dbReference type="ChEBI" id="CHEBI:29108"/>
    </ligand>
</feature>
<dbReference type="PRINTS" id="PR00167">
    <property type="entry name" value="CACHANNEL"/>
</dbReference>
<dbReference type="PANTHER" id="PTHR45628">
    <property type="entry name" value="VOLTAGE-DEPENDENT CALCIUM CHANNEL TYPE A SUBUNIT ALPHA-1"/>
    <property type="match status" value="1"/>
</dbReference>
<feature type="transmembrane region" description="Helical" evidence="20">
    <location>
        <begin position="1269"/>
        <end position="1292"/>
    </location>
</feature>
<dbReference type="FunFam" id="1.20.120.350:FF:000001">
    <property type="entry name" value="Voltage-dependent L-type calcium channel subunit alpha"/>
    <property type="match status" value="1"/>
</dbReference>
<feature type="compositionally biased region" description="Basic and acidic residues" evidence="19">
    <location>
        <begin position="2025"/>
        <end position="2048"/>
    </location>
</feature>
<feature type="region of interest" description="Disordered" evidence="19">
    <location>
        <begin position="1749"/>
        <end position="1858"/>
    </location>
</feature>
<dbReference type="Proteomes" id="UP000007110">
    <property type="component" value="Unassembled WGS sequence"/>
</dbReference>
<dbReference type="EnsemblMetazoa" id="XM_030997790">
    <property type="protein sequence ID" value="XP_030853650"/>
    <property type="gene ID" value="LOC574743"/>
</dbReference>
<organism evidence="22 23">
    <name type="scientific">Strongylocentrotus purpuratus</name>
    <name type="common">Purple sea urchin</name>
    <dbReference type="NCBI Taxonomy" id="7668"/>
    <lineage>
        <taxon>Eukaryota</taxon>
        <taxon>Metazoa</taxon>
        <taxon>Echinodermata</taxon>
        <taxon>Eleutherozoa</taxon>
        <taxon>Echinozoa</taxon>
        <taxon>Echinoidea</taxon>
        <taxon>Euechinoidea</taxon>
        <taxon>Echinacea</taxon>
        <taxon>Camarodonta</taxon>
        <taxon>Echinidea</taxon>
        <taxon>Strongylocentrotidae</taxon>
        <taxon>Strongylocentrotus</taxon>
    </lineage>
</organism>
<feature type="transmembrane region" description="Helical" evidence="20">
    <location>
        <begin position="593"/>
        <end position="622"/>
    </location>
</feature>
<keyword evidence="15" id="KW-0407">Ion channel</keyword>
<evidence type="ECO:0000256" key="14">
    <source>
        <dbReference type="ARBA" id="ARBA00023180"/>
    </source>
</evidence>
<dbReference type="Pfam" id="PF00520">
    <property type="entry name" value="Ion_trans"/>
    <property type="match status" value="4"/>
</dbReference>
<feature type="region of interest" description="Disordered" evidence="19">
    <location>
        <begin position="1"/>
        <end position="39"/>
    </location>
</feature>
<dbReference type="GO" id="GO:0043005">
    <property type="term" value="C:neuron projection"/>
    <property type="evidence" value="ECO:0000318"/>
    <property type="project" value="GO_Central"/>
</dbReference>
<dbReference type="GO" id="GO:0005891">
    <property type="term" value="C:voltage-gated calcium channel complex"/>
    <property type="evidence" value="ECO:0007669"/>
    <property type="project" value="InterPro"/>
</dbReference>
<feature type="transmembrane region" description="Helical" evidence="20">
    <location>
        <begin position="1196"/>
        <end position="1221"/>
    </location>
</feature>
<dbReference type="FunFam" id="1.20.120.350:FF:000015">
    <property type="entry name" value="Voltage-dependent N-type calcium channel subunit alpha"/>
    <property type="match status" value="1"/>
</dbReference>
<feature type="region of interest" description="Disordered" evidence="19">
    <location>
        <begin position="783"/>
        <end position="837"/>
    </location>
</feature>
<reference evidence="23" key="1">
    <citation type="submission" date="2015-02" db="EMBL/GenBank/DDBJ databases">
        <title>Genome sequencing for Strongylocentrotus purpuratus.</title>
        <authorList>
            <person name="Murali S."/>
            <person name="Liu Y."/>
            <person name="Vee V."/>
            <person name="English A."/>
            <person name="Wang M."/>
            <person name="Skinner E."/>
            <person name="Han Y."/>
            <person name="Muzny D.M."/>
            <person name="Worley K.C."/>
            <person name="Gibbs R.A."/>
        </authorList>
    </citation>
    <scope>NUCLEOTIDE SEQUENCE</scope>
</reference>
<feature type="transmembrane region" description="Helical" evidence="20">
    <location>
        <begin position="687"/>
        <end position="704"/>
    </location>
</feature>
<feature type="transmembrane region" description="Helical" evidence="20">
    <location>
        <begin position="724"/>
        <end position="751"/>
    </location>
</feature>
<feature type="compositionally biased region" description="Basic and acidic residues" evidence="19">
    <location>
        <begin position="1817"/>
        <end position="1842"/>
    </location>
</feature>
<proteinExistence type="inferred from homology"/>
<dbReference type="InterPro" id="IPR005821">
    <property type="entry name" value="Ion_trans_dom"/>
</dbReference>
<keyword evidence="10 18" id="KW-0851">Voltage-gated channel</keyword>
<feature type="compositionally biased region" description="Basic and acidic residues" evidence="19">
    <location>
        <begin position="2125"/>
        <end position="2139"/>
    </location>
</feature>
<dbReference type="RefSeq" id="XP_030853649.1">
    <property type="nucleotide sequence ID" value="XM_030997789.1"/>
</dbReference>
<feature type="transmembrane region" description="Helical" evidence="20">
    <location>
        <begin position="1387"/>
        <end position="1416"/>
    </location>
</feature>
<feature type="compositionally biased region" description="Basic and acidic residues" evidence="19">
    <location>
        <begin position="2100"/>
        <end position="2111"/>
    </location>
</feature>
<comment type="subcellular location">
    <subcellularLocation>
        <location evidence="1 18">Membrane</location>
        <topology evidence="1 18">Multi-pass membrane protein</topology>
    </subcellularLocation>
</comment>
<feature type="compositionally biased region" description="Basic and acidic residues" evidence="19">
    <location>
        <begin position="1933"/>
        <end position="1967"/>
    </location>
</feature>
<feature type="transmembrane region" description="Helical" evidence="20">
    <location>
        <begin position="928"/>
        <end position="947"/>
    </location>
</feature>
<dbReference type="SMART" id="SM01062">
    <property type="entry name" value="Ca_chan_IQ"/>
    <property type="match status" value="1"/>
</dbReference>
<feature type="compositionally biased region" description="Basic residues" evidence="19">
    <location>
        <begin position="448"/>
        <end position="457"/>
    </location>
</feature>
<dbReference type="FunFam" id="1.10.238.10:FF:000063">
    <property type="entry name" value="Voltage-dependent N-type calcium channel subunit alpha"/>
    <property type="match status" value="1"/>
</dbReference>
<dbReference type="InterPro" id="IPR050599">
    <property type="entry name" value="VDCC_alpha-1_subunit"/>
</dbReference>
<evidence type="ECO:0000259" key="21">
    <source>
        <dbReference type="SMART" id="SM01062"/>
    </source>
</evidence>
<dbReference type="FunFam" id="1.10.287.70:FF:000007">
    <property type="entry name" value="Voltage-dependent L-type calcium channel subunit alpha"/>
    <property type="match status" value="1"/>
</dbReference>
<evidence type="ECO:0000256" key="6">
    <source>
        <dbReference type="ARBA" id="ARBA00022692"/>
    </source>
</evidence>
<evidence type="ECO:0000313" key="23">
    <source>
        <dbReference type="Proteomes" id="UP000007110"/>
    </source>
</evidence>
<feature type="compositionally biased region" description="Basic and acidic residues" evidence="19">
    <location>
        <begin position="2525"/>
        <end position="2537"/>
    </location>
</feature>
<reference evidence="22" key="2">
    <citation type="submission" date="2021-01" db="UniProtKB">
        <authorList>
            <consortium name="EnsemblMetazoa"/>
        </authorList>
    </citation>
    <scope>IDENTIFICATION</scope>
</reference>
<dbReference type="Gene3D" id="6.10.250.2500">
    <property type="match status" value="1"/>
</dbReference>
<feature type="transmembrane region" description="Helical" evidence="20">
    <location>
        <begin position="480"/>
        <end position="498"/>
    </location>
</feature>
<dbReference type="FunFam" id="1.10.287.70:FF:000059">
    <property type="entry name" value="Voltage-dependent N-type calcium channel subunit alpha"/>
    <property type="match status" value="1"/>
</dbReference>
<dbReference type="OrthoDB" id="431720at2759"/>
<dbReference type="GO" id="GO:0005248">
    <property type="term" value="F:voltage-gated sodium channel activity"/>
    <property type="evidence" value="ECO:0000318"/>
    <property type="project" value="GO_Central"/>
</dbReference>
<evidence type="ECO:0000256" key="10">
    <source>
        <dbReference type="ARBA" id="ARBA00022882"/>
    </source>
</evidence>
<keyword evidence="6 20" id="KW-0812">Transmembrane</keyword>
<feature type="transmembrane region" description="Helical" evidence="20">
    <location>
        <begin position="642"/>
        <end position="666"/>
    </location>
</feature>
<keyword evidence="7 17" id="KW-0479">Metal-binding</keyword>
<feature type="compositionally biased region" description="Basic and acidic residues" evidence="19">
    <location>
        <begin position="813"/>
        <end position="827"/>
    </location>
</feature>
<feature type="transmembrane region" description="Helical" evidence="20">
    <location>
        <begin position="510"/>
        <end position="531"/>
    </location>
</feature>
<name>A0A7M7PNC3_STRPU</name>
<keyword evidence="11 20" id="KW-1133">Transmembrane helix</keyword>
<feature type="transmembrane region" description="Helical" evidence="20">
    <location>
        <begin position="211"/>
        <end position="233"/>
    </location>
</feature>
<evidence type="ECO:0000256" key="15">
    <source>
        <dbReference type="ARBA" id="ARBA00023303"/>
    </source>
</evidence>
<evidence type="ECO:0000256" key="2">
    <source>
        <dbReference type="ARBA" id="ARBA00022448"/>
    </source>
</evidence>
<evidence type="ECO:0000256" key="3">
    <source>
        <dbReference type="ARBA" id="ARBA00022553"/>
    </source>
</evidence>
<feature type="compositionally biased region" description="Basic and acidic residues" evidence="19">
    <location>
        <begin position="1768"/>
        <end position="1785"/>
    </location>
</feature>
<feature type="transmembrane region" description="Helical" evidence="20">
    <location>
        <begin position="1493"/>
        <end position="1515"/>
    </location>
</feature>
<dbReference type="GO" id="GO:0008332">
    <property type="term" value="F:low voltage-gated calcium channel activity"/>
    <property type="evidence" value="ECO:0000318"/>
    <property type="project" value="GO_Central"/>
</dbReference>
<dbReference type="InterPro" id="IPR031649">
    <property type="entry name" value="GPHH_dom"/>
</dbReference>
<dbReference type="Gene3D" id="1.10.287.70">
    <property type="match status" value="5"/>
</dbReference>
<evidence type="ECO:0000256" key="20">
    <source>
        <dbReference type="SAM" id="Phobius"/>
    </source>
</evidence>
<keyword evidence="3" id="KW-0597">Phosphoprotein</keyword>
<feature type="compositionally biased region" description="Polar residues" evidence="19">
    <location>
        <begin position="1969"/>
        <end position="1985"/>
    </location>
</feature>
<dbReference type="InterPro" id="IPR014873">
    <property type="entry name" value="VDCC_a1su_IQ"/>
</dbReference>
<keyword evidence="8" id="KW-0677">Repeat</keyword>
<evidence type="ECO:0000256" key="1">
    <source>
        <dbReference type="ARBA" id="ARBA00004141"/>
    </source>
</evidence>
<dbReference type="InParanoid" id="A0A7M7PNC3"/>
<feature type="compositionally biased region" description="Low complexity" evidence="19">
    <location>
        <begin position="2363"/>
        <end position="2372"/>
    </location>
</feature>
<dbReference type="Gene3D" id="6.10.250.2180">
    <property type="match status" value="1"/>
</dbReference>
<dbReference type="KEGG" id="spu:574743"/>
<sequence>MAALTTGATPYSDGLEVNFGGGPAREPPPPSPEVTQKKTKSPAGFIVSLLTSNRSLFIFSEENFIRRCAKWLTEWLPFEYFILATIIANCVVLALDTHLPKEDKTPRSIALEDTEIYFLAIFCLEAGIKIIALGFLLHEESYLRNGWNIMDFIVVVTGTVSVVEASNATQSGGFDLRTLRAVRVLRPLKLVSGIPSLQVVLKSIIRAMAPLLQITLLILFVIIIFAITGMEFFMGKFHQTCYVFDPISGNETREIAEDNPQVCGYRQCGDFENCTGYWDGPNFGITNFDNMLYAMLTVFQCITMEGWTDIMYNCNDSEGPQFVWVYFIPLIILGSFFMLNLVLGVLSGEFAKERERVENRRAFLKLRRQQQIDKELMGYLEWICKAEEVMLNDKSISEEEREAIEDRRRDAATRTEDLGNGKPSGADVASSYDLDTDKDPNSNSPTKEKKKKKRKKKFVRIRRAEKRLRFAIRHAVKTQAFYWLVIVLVFLNTICVAIEHYNQPHWLEQFLYYAEIVFLCIFIMEMVIKLYGLGPGVYFQSAFNKFDCIVICASMFEVIWTKYKEESFGLSVLRALRLLRIFKVTRYWTNLRYLLISLVHSIQSIVSLVFLLFLFLVIFALLGMEFFGGEYWSSLRNLVISLLSSMRSIVSLLFLLFLFILIFALLGMQLFGGSFNYDATQAKPSSNFDTFWIALITVFQILTGEDWNVVMYQGIKSQGGVPNGMWASIYFVILVLFGNYTLLNVFLAIAVDNLANAQELTKLDQEEDEENRQAAANELLELQAQQTPNMSRRGSPNPDNPSIEDGTNIQLNDMKDPQRMNGDHNGEMVEEDDPSGDSKSWYRRLYHQLNVHGVPWLCPSCDNCHCPCVCECSCSCQMRKKANNNKEQEAEDENDESFHPKPMVPYSALFIFSTTNPVRRFCHYIVTLRYFDTMIMVVIALSSIALAAEDPIDPDNKRNKVLEYFDYIFTGIFTIEMVLKIMDMGLLLHKGAYMRDLWNILDAIVVVCALFAYAYRGDETDGARLLPTSMTMLESGGTSGGPQQLNTIKSLRVLRVLRPLKTIKRVPKLKAVFDCVVNSVKNVTNIAIVYLLFMFIFAVIGVQLFKGKFFHCSDLSKVTEEECQGRYFLYEGDQIKESADRVWDKYEFNYDNVALAILTLFTVSTGEGWPDVLKHSIEATEEGMGPTPYNRIEMSLYYVVYFIIFPFFFLNIFVALIIITFQEQGDQDFFDGEIDKNQKQCIEFCITAKPVDRFMPENKNSFRFKVWKLVVSSAFEYFIMTLITLNTFTLMVKYHGQPEIYSAILKNLNIAFTVLFTIEAMLKLTAFGIRNYFKEGWNTFDFITVVGSVADVIISEVGDGFINLSVLRLFRAARLIKLLRQGSSIRILLWTFIQSFKALPWVCLLIWMLFFIYAIIGMQIFGNIAPIDGQQINRHNNFGQFFSSLLLLFRCATGEAWQSIMMSCLPGAACADPDPNNLSGIKEFDTCGSYFSYVYFVSFSFLCSFLMLNLFVAVIMDNFDYLTRDASILGAHHLDEYVRIWGDFDPVGSGRVLYKDMYDMLKNIEPPVGFGRNCPYRIAYKRLIRMNMPVDENKMVQFTSTLMALIRTALDIKIGSVADRDRHDAELREAVKCFWPHLSGDKLDLLVPPDSELIGEKLTVGKIYAALLIYETWREYKAKIQRDGHARTMREVIELVYFKYLYKKYPGFDINDERYQNTFSDEFRRFILAAQKRPSLFRRLVGAVKKNSNENLPGLAEEGGSTSGTVAIKEEKTPSPPPKEKERPRPGKVVTTLPRIDSSGSEGLMVDQPLKQASPKQAERYQRKGRDPDRESRHHRYREPPDNSRTLPLDPSEDCVAPVSGNTDLGLLDLGLDLTGVALSDQDEFLMSQSTNMTSIYGEYDNHSYEYDEEEEEEVDLGVEGTSALEEQEFEDDKAIEMSDIRYRDRDERGKGGPVDRRERHSMDKHAIQYSNNTTGGNTPYSHSDYSLARGGTGRDRERDRERSSERARPRVRHSVAISSDEVPFSDRERFSEERRHYPERDRENASREKRHSLPPVNNFDQMERPRGRPPQSMSQGGLSGRSGSSDGHGSTGNKAIDAILKKGSDIRAQNRQDPTGHGQTPRDGQPRDGQPTDRERKMGIPRQRPRQGSLPAPPITGSHSMPAFDDGRPTRQRHSVGSPSMPDFQGRGTPRQPGGGFTSTPAGDDRRDQRRPSGEPSSRKRSNRHDDALIDTRPPQQDIIPEEDEGVPPDGSDVLRRTARNNRKNSGGHLGQYQKFDNSLDSEEPPSQAPGQDVRGERDTVEGSYYNEDAVSSNNRASNYARPTEGASSSSRHERLDSEDSVSSSQPLLSPGRSPSPRRRAPISTRDVSPQRFPPSHSPSSRRRDRHRGPDYVEFHDRDMYDEPSYDDPFGPERSGGSSHRRPSPGWREPRDLLQAGPSQSRASSSERMDPESAQSSPPSRKHTGRRLPTVPGETRGGGGGGGGGSVTPRQRQRPTVPRSRDHSPMRLPPPQHGGRNSGGGSKGDVRLQMDERPPHYDVVMRTQDAPSPDQHVDPRMPNGFRPGGVEKGRGHGTQGHSPRRTPQGVPRGPGRKHVTDNGQGGNGGYSDTEEDEWA</sequence>
<feature type="binding site" evidence="17">
    <location>
        <position position="1167"/>
    </location>
    <ligand>
        <name>Ca(2+)</name>
        <dbReference type="ChEBI" id="CHEBI:29108"/>
    </ligand>
</feature>
<feature type="region of interest" description="Disordered" evidence="19">
    <location>
        <begin position="402"/>
        <end position="457"/>
    </location>
</feature>
<dbReference type="Pfam" id="PF16905">
    <property type="entry name" value="GPHH"/>
    <property type="match status" value="1"/>
</dbReference>
<feature type="compositionally biased region" description="Gly residues" evidence="19">
    <location>
        <begin position="2476"/>
        <end position="2487"/>
    </location>
</feature>
<feature type="compositionally biased region" description="Low complexity" evidence="19">
    <location>
        <begin position="2344"/>
        <end position="2356"/>
    </location>
</feature>
<keyword evidence="12" id="KW-0406">Ion transport</keyword>
<feature type="compositionally biased region" description="Basic and acidic residues" evidence="19">
    <location>
        <begin position="404"/>
        <end position="419"/>
    </location>
</feature>
<feature type="transmembrane region" description="Helical" evidence="20">
    <location>
        <begin position="75"/>
        <end position="95"/>
    </location>
</feature>
<dbReference type="EnsemblMetazoa" id="XM_030997789">
    <property type="protein sequence ID" value="XP_030853649"/>
    <property type="gene ID" value="LOC574743"/>
</dbReference>
<dbReference type="RefSeq" id="XP_030853650.1">
    <property type="nucleotide sequence ID" value="XM_030997790.1"/>
</dbReference>
<dbReference type="GO" id="GO:0001518">
    <property type="term" value="C:voltage-gated sodium channel complex"/>
    <property type="evidence" value="ECO:0000318"/>
    <property type="project" value="GO_Central"/>
</dbReference>
<feature type="transmembrane region" description="Helical" evidence="20">
    <location>
        <begin position="116"/>
        <end position="137"/>
    </location>
</feature>
<dbReference type="InterPro" id="IPR027359">
    <property type="entry name" value="Volt_channel_dom_sf"/>
</dbReference>
<dbReference type="SUPFAM" id="SSF81324">
    <property type="entry name" value="Voltage-gated potassium channels"/>
    <property type="match status" value="5"/>
</dbReference>
<feature type="transmembrane region" description="Helical" evidence="20">
    <location>
        <begin position="997"/>
        <end position="1015"/>
    </location>
</feature>
<feature type="compositionally biased region" description="Low complexity" evidence="19">
    <location>
        <begin position="2488"/>
        <end position="2499"/>
    </location>
</feature>
<keyword evidence="4 18" id="KW-0109">Calcium transport</keyword>
<evidence type="ECO:0000256" key="8">
    <source>
        <dbReference type="ARBA" id="ARBA00022737"/>
    </source>
</evidence>
<feature type="compositionally biased region" description="Basic and acidic residues" evidence="19">
    <location>
        <begin position="1993"/>
        <end position="2009"/>
    </location>
</feature>
<dbReference type="GeneID" id="574743"/>
<evidence type="ECO:0000256" key="7">
    <source>
        <dbReference type="ARBA" id="ARBA00022723"/>
    </source>
</evidence>
<feature type="region of interest" description="Disordered" evidence="19">
    <location>
        <begin position="1906"/>
        <end position="2616"/>
    </location>
</feature>
<dbReference type="PANTHER" id="PTHR45628:SF7">
    <property type="entry name" value="VOLTAGE-DEPENDENT CALCIUM CHANNEL TYPE A SUBUNIT ALPHA-1"/>
    <property type="match status" value="1"/>
</dbReference>
<evidence type="ECO:0000256" key="17">
    <source>
        <dbReference type="PIRSR" id="PIRSR602077-1"/>
    </source>
</evidence>
<keyword evidence="23" id="KW-1185">Reference proteome</keyword>
<keyword evidence="9 17" id="KW-0106">Calcium</keyword>
<dbReference type="InterPro" id="IPR002077">
    <property type="entry name" value="VDCCAlpha1"/>
</dbReference>
<dbReference type="FunFam" id="1.20.120.350:FF:000011">
    <property type="entry name" value="Voltage-dependent N-type calcium channel subunit alpha"/>
    <property type="match status" value="1"/>
</dbReference>
<dbReference type="GO" id="GO:0086010">
    <property type="term" value="P:membrane depolarization during action potential"/>
    <property type="evidence" value="ECO:0000318"/>
    <property type="project" value="GO_Central"/>
</dbReference>
<feature type="transmembrane region" description="Helical" evidence="20">
    <location>
        <begin position="1086"/>
        <end position="1105"/>
    </location>
</feature>